<name>A0A448WZP5_9PLAT</name>
<proteinExistence type="predicted"/>
<evidence type="ECO:0000313" key="1">
    <source>
        <dbReference type="EMBL" id="VEL24380.1"/>
    </source>
</evidence>
<dbReference type="Proteomes" id="UP000784294">
    <property type="component" value="Unassembled WGS sequence"/>
</dbReference>
<dbReference type="AlphaFoldDB" id="A0A448WZP5"/>
<gene>
    <name evidence="1" type="ORF">PXEA_LOCUS17820</name>
</gene>
<keyword evidence="2" id="KW-1185">Reference proteome</keyword>
<comment type="caution">
    <text evidence="1">The sequence shown here is derived from an EMBL/GenBank/DDBJ whole genome shotgun (WGS) entry which is preliminary data.</text>
</comment>
<protein>
    <submittedName>
        <fullName evidence="1">Uncharacterized protein</fullName>
    </submittedName>
</protein>
<dbReference type="EMBL" id="CAAALY010067467">
    <property type="protein sequence ID" value="VEL24380.1"/>
    <property type="molecule type" value="Genomic_DNA"/>
</dbReference>
<reference evidence="1" key="1">
    <citation type="submission" date="2018-11" db="EMBL/GenBank/DDBJ databases">
        <authorList>
            <consortium name="Pathogen Informatics"/>
        </authorList>
    </citation>
    <scope>NUCLEOTIDE SEQUENCE</scope>
</reference>
<evidence type="ECO:0000313" key="2">
    <source>
        <dbReference type="Proteomes" id="UP000784294"/>
    </source>
</evidence>
<organism evidence="1 2">
    <name type="scientific">Protopolystoma xenopodis</name>
    <dbReference type="NCBI Taxonomy" id="117903"/>
    <lineage>
        <taxon>Eukaryota</taxon>
        <taxon>Metazoa</taxon>
        <taxon>Spiralia</taxon>
        <taxon>Lophotrochozoa</taxon>
        <taxon>Platyhelminthes</taxon>
        <taxon>Monogenea</taxon>
        <taxon>Polyopisthocotylea</taxon>
        <taxon>Polystomatidea</taxon>
        <taxon>Polystomatidae</taxon>
        <taxon>Protopolystoma</taxon>
    </lineage>
</organism>
<sequence length="103" mass="11093">MIASVTLMPQSFGSSSCFLQAAVDSPFSANHDSLSSQKVPAVLASTDVLKIRGITPPHTMSLRNILISNALARIAEDRFRPEVEAASYARLILNVKSSMNFPS</sequence>
<accession>A0A448WZP5</accession>